<evidence type="ECO:0000256" key="1">
    <source>
        <dbReference type="SAM" id="MobiDB-lite"/>
    </source>
</evidence>
<keyword evidence="3" id="KW-1185">Reference proteome</keyword>
<name>A0A7J8GAS7_ROUAE</name>
<comment type="caution">
    <text evidence="2">The sequence shown here is derived from an EMBL/GenBank/DDBJ whole genome shotgun (WGS) entry which is preliminary data.</text>
</comment>
<evidence type="ECO:0000313" key="3">
    <source>
        <dbReference type="Proteomes" id="UP000593571"/>
    </source>
</evidence>
<evidence type="ECO:0000313" key="2">
    <source>
        <dbReference type="EMBL" id="KAF6457077.1"/>
    </source>
</evidence>
<dbReference type="AlphaFoldDB" id="A0A7J8GAS7"/>
<dbReference type="EMBL" id="JACASE010000006">
    <property type="protein sequence ID" value="KAF6457077.1"/>
    <property type="molecule type" value="Genomic_DNA"/>
</dbReference>
<gene>
    <name evidence="2" type="ORF">HJG63_011649</name>
</gene>
<reference evidence="2 3" key="1">
    <citation type="journal article" date="2020" name="Nature">
        <title>Six reference-quality genomes reveal evolution of bat adaptations.</title>
        <authorList>
            <person name="Jebb D."/>
            <person name="Huang Z."/>
            <person name="Pippel M."/>
            <person name="Hughes G.M."/>
            <person name="Lavrichenko K."/>
            <person name="Devanna P."/>
            <person name="Winkler S."/>
            <person name="Jermiin L.S."/>
            <person name="Skirmuntt E.C."/>
            <person name="Katzourakis A."/>
            <person name="Burkitt-Gray L."/>
            <person name="Ray D.A."/>
            <person name="Sullivan K.A.M."/>
            <person name="Roscito J.G."/>
            <person name="Kirilenko B.M."/>
            <person name="Davalos L.M."/>
            <person name="Corthals A.P."/>
            <person name="Power M.L."/>
            <person name="Jones G."/>
            <person name="Ransome R.D."/>
            <person name="Dechmann D.K.N."/>
            <person name="Locatelli A.G."/>
            <person name="Puechmaille S.J."/>
            <person name="Fedrigo O."/>
            <person name="Jarvis E.D."/>
            <person name="Hiller M."/>
            <person name="Vernes S.C."/>
            <person name="Myers E.W."/>
            <person name="Teeling E.C."/>
        </authorList>
    </citation>
    <scope>NUCLEOTIDE SEQUENCE [LARGE SCALE GENOMIC DNA]</scope>
    <source>
        <strain evidence="2">MRouAeg1</strain>
        <tissue evidence="2">Muscle</tissue>
    </source>
</reference>
<dbReference type="Proteomes" id="UP000593571">
    <property type="component" value="Unassembled WGS sequence"/>
</dbReference>
<accession>A0A7J8GAS7</accession>
<feature type="compositionally biased region" description="Basic and acidic residues" evidence="1">
    <location>
        <begin position="34"/>
        <end position="51"/>
    </location>
</feature>
<sequence length="122" mass="13708">MFISSLDLSADLQTTVSNRLWRKFIGEYLRSRPHESVREARWDRGRDDLRRSVTRPQDPSGALEPGSPFGVVSKRGTWASPGTRLPSGRVCNLEPSRSLAPGRGWGGQLQWHFQPMRGGHPT</sequence>
<feature type="region of interest" description="Disordered" evidence="1">
    <location>
        <begin position="34"/>
        <end position="122"/>
    </location>
</feature>
<protein>
    <submittedName>
        <fullName evidence="2">Uncharacterized protein</fullName>
    </submittedName>
</protein>
<proteinExistence type="predicted"/>
<organism evidence="2 3">
    <name type="scientific">Rousettus aegyptiacus</name>
    <name type="common">Egyptian fruit bat</name>
    <name type="synonym">Pteropus aegyptiacus</name>
    <dbReference type="NCBI Taxonomy" id="9407"/>
    <lineage>
        <taxon>Eukaryota</taxon>
        <taxon>Metazoa</taxon>
        <taxon>Chordata</taxon>
        <taxon>Craniata</taxon>
        <taxon>Vertebrata</taxon>
        <taxon>Euteleostomi</taxon>
        <taxon>Mammalia</taxon>
        <taxon>Eutheria</taxon>
        <taxon>Laurasiatheria</taxon>
        <taxon>Chiroptera</taxon>
        <taxon>Yinpterochiroptera</taxon>
        <taxon>Pteropodoidea</taxon>
        <taxon>Pteropodidae</taxon>
        <taxon>Rousettinae</taxon>
        <taxon>Rousettus</taxon>
    </lineage>
</organism>